<comment type="caution">
    <text evidence="1">The sequence shown here is derived from an EMBL/GenBank/DDBJ whole genome shotgun (WGS) entry which is preliminary data.</text>
</comment>
<organism evidence="1 2">
    <name type="scientific">Petralouisia muris</name>
    <dbReference type="NCBI Taxonomy" id="3032872"/>
    <lineage>
        <taxon>Bacteria</taxon>
        <taxon>Bacillati</taxon>
        <taxon>Bacillota</taxon>
        <taxon>Clostridia</taxon>
        <taxon>Lachnospirales</taxon>
        <taxon>Lachnospiraceae</taxon>
        <taxon>Petralouisia</taxon>
    </lineage>
</organism>
<proteinExistence type="predicted"/>
<protein>
    <submittedName>
        <fullName evidence="1">Uncharacterized protein</fullName>
    </submittedName>
</protein>
<sequence>MQGWAWIKMPPRQQDSRRGATKTAMLTMGGVRVQSPYKLLMGCTGAKSTYQGSVHAYSSQVGRELENHATPR</sequence>
<reference evidence="1" key="1">
    <citation type="submission" date="2019-04" db="EMBL/GenBank/DDBJ databases">
        <title>Microbes associate with the intestines of laboratory mice.</title>
        <authorList>
            <person name="Navarre W."/>
            <person name="Wong E."/>
            <person name="Huang K."/>
            <person name="Tropini C."/>
            <person name="Ng K."/>
            <person name="Yu B."/>
        </authorList>
    </citation>
    <scope>NUCLEOTIDE SEQUENCE</scope>
    <source>
        <strain evidence="1">NM01_1-7b</strain>
    </source>
</reference>
<evidence type="ECO:0000313" key="2">
    <source>
        <dbReference type="Proteomes" id="UP000304953"/>
    </source>
</evidence>
<dbReference type="EMBL" id="SRYA01000026">
    <property type="protein sequence ID" value="TGY95648.1"/>
    <property type="molecule type" value="Genomic_DNA"/>
</dbReference>
<dbReference type="Proteomes" id="UP000304953">
    <property type="component" value="Unassembled WGS sequence"/>
</dbReference>
<evidence type="ECO:0000313" key="1">
    <source>
        <dbReference type="EMBL" id="TGY95648.1"/>
    </source>
</evidence>
<accession>A0AC61RUS6</accession>
<gene>
    <name evidence="1" type="ORF">E5329_13830</name>
</gene>
<name>A0AC61RUS6_9FIRM</name>
<keyword evidence="2" id="KW-1185">Reference proteome</keyword>